<evidence type="ECO:0000256" key="1">
    <source>
        <dbReference type="SAM" id="MobiDB-lite"/>
    </source>
</evidence>
<gene>
    <name evidence="3" type="ORF">GTP41_06930</name>
</gene>
<evidence type="ECO:0000313" key="3">
    <source>
        <dbReference type="EMBL" id="MYN01831.1"/>
    </source>
</evidence>
<accession>A0A6N9HE45</accession>
<dbReference type="EMBL" id="WWCJ01000004">
    <property type="protein sequence ID" value="MYN01831.1"/>
    <property type="molecule type" value="Genomic_DNA"/>
</dbReference>
<organism evidence="3 4">
    <name type="scientific">Pseudoduganella guangdongensis</name>
    <dbReference type="NCBI Taxonomy" id="2692179"/>
    <lineage>
        <taxon>Bacteria</taxon>
        <taxon>Pseudomonadati</taxon>
        <taxon>Pseudomonadota</taxon>
        <taxon>Betaproteobacteria</taxon>
        <taxon>Burkholderiales</taxon>
        <taxon>Oxalobacteraceae</taxon>
        <taxon>Telluria group</taxon>
        <taxon>Pseudoduganella</taxon>
    </lineage>
</organism>
<evidence type="ECO:0000256" key="2">
    <source>
        <dbReference type="SAM" id="SignalP"/>
    </source>
</evidence>
<feature type="region of interest" description="Disordered" evidence="1">
    <location>
        <begin position="21"/>
        <end position="60"/>
    </location>
</feature>
<feature type="chain" id="PRO_5026699135" description="Secreted protein" evidence="2">
    <location>
        <begin position="22"/>
        <end position="114"/>
    </location>
</feature>
<reference evidence="3 4" key="1">
    <citation type="submission" date="2019-12" db="EMBL/GenBank/DDBJ databases">
        <title>Novel species isolated from a subtropical stream in China.</title>
        <authorList>
            <person name="Lu H."/>
        </authorList>
    </citation>
    <scope>NUCLEOTIDE SEQUENCE [LARGE SCALE GENOMIC DNA]</scope>
    <source>
        <strain evidence="3 4">DS3</strain>
    </source>
</reference>
<dbReference type="Proteomes" id="UP000448575">
    <property type="component" value="Unassembled WGS sequence"/>
</dbReference>
<keyword evidence="2" id="KW-0732">Signal</keyword>
<evidence type="ECO:0008006" key="5">
    <source>
        <dbReference type="Google" id="ProtNLM"/>
    </source>
</evidence>
<protein>
    <recommendedName>
        <fullName evidence="5">Secreted protein</fullName>
    </recommendedName>
</protein>
<comment type="caution">
    <text evidence="3">The sequence shown here is derived from an EMBL/GenBank/DDBJ whole genome shotgun (WGS) entry which is preliminary data.</text>
</comment>
<evidence type="ECO:0000313" key="4">
    <source>
        <dbReference type="Proteomes" id="UP000448575"/>
    </source>
</evidence>
<proteinExistence type="predicted"/>
<sequence>MTRLACLMVAWLLPAAASAQAEDPAPAATMPSMRQRVDAASLAPERDSFGRARGVPRPQTAAARALDQAWKKDAAEANLKAWSEVLIKCQQASNPAWTTAIMRSEPQQAHCYRY</sequence>
<dbReference type="AlphaFoldDB" id="A0A6N9HE45"/>
<keyword evidence="4" id="KW-1185">Reference proteome</keyword>
<dbReference type="RefSeq" id="WP_161024833.1">
    <property type="nucleotide sequence ID" value="NZ_WWCJ01000004.1"/>
</dbReference>
<name>A0A6N9HE45_9BURK</name>
<feature type="signal peptide" evidence="2">
    <location>
        <begin position="1"/>
        <end position="21"/>
    </location>
</feature>